<evidence type="ECO:0000313" key="3">
    <source>
        <dbReference type="Proteomes" id="UP000309215"/>
    </source>
</evidence>
<evidence type="ECO:0000313" key="2">
    <source>
        <dbReference type="EMBL" id="TKC96472.1"/>
    </source>
</evidence>
<dbReference type="InterPro" id="IPR019734">
    <property type="entry name" value="TPR_rpt"/>
</dbReference>
<sequence>MSKRLAVLESMIQKGSKDPFAWYALAMEYAGADRIDDALRTYTSLRDMDPNYVPQYLMCGQMLVKAGRVDAGRAWLEEGVTRARAKGDSHALSEIQSALSALDD</sequence>
<protein>
    <submittedName>
        <fullName evidence="2">Tetratricopeptide repeat protein</fullName>
    </submittedName>
</protein>
<dbReference type="InterPro" id="IPR011990">
    <property type="entry name" value="TPR-like_helical_dom_sf"/>
</dbReference>
<dbReference type="EMBL" id="SSMQ01000086">
    <property type="protein sequence ID" value="TKC96472.1"/>
    <property type="molecule type" value="Genomic_DNA"/>
</dbReference>
<keyword evidence="1" id="KW-0802">TPR repeat</keyword>
<organism evidence="2 3">
    <name type="scientific">Polyangium fumosum</name>
    <dbReference type="NCBI Taxonomy" id="889272"/>
    <lineage>
        <taxon>Bacteria</taxon>
        <taxon>Pseudomonadati</taxon>
        <taxon>Myxococcota</taxon>
        <taxon>Polyangia</taxon>
        <taxon>Polyangiales</taxon>
        <taxon>Polyangiaceae</taxon>
        <taxon>Polyangium</taxon>
    </lineage>
</organism>
<dbReference type="Gene3D" id="1.25.40.10">
    <property type="entry name" value="Tetratricopeptide repeat domain"/>
    <property type="match status" value="1"/>
</dbReference>
<accession>A0A4U1IQG8</accession>
<dbReference type="SUPFAM" id="SSF48452">
    <property type="entry name" value="TPR-like"/>
    <property type="match status" value="1"/>
</dbReference>
<gene>
    <name evidence="2" type="ORF">E8A74_45275</name>
</gene>
<comment type="caution">
    <text evidence="2">The sequence shown here is derived from an EMBL/GenBank/DDBJ whole genome shotgun (WGS) entry which is preliminary data.</text>
</comment>
<dbReference type="AlphaFoldDB" id="A0A4U1IQG8"/>
<feature type="repeat" description="TPR" evidence="1">
    <location>
        <begin position="19"/>
        <end position="52"/>
    </location>
</feature>
<name>A0A4U1IQG8_9BACT</name>
<evidence type="ECO:0000256" key="1">
    <source>
        <dbReference type="PROSITE-ProRule" id="PRU00339"/>
    </source>
</evidence>
<dbReference type="RefSeq" id="WP_136935393.1">
    <property type="nucleotide sequence ID" value="NZ_SSMQ01000086.1"/>
</dbReference>
<dbReference type="OrthoDB" id="5521562at2"/>
<dbReference type="PROSITE" id="PS50005">
    <property type="entry name" value="TPR"/>
    <property type="match status" value="1"/>
</dbReference>
<reference evidence="2 3" key="1">
    <citation type="submission" date="2019-04" db="EMBL/GenBank/DDBJ databases">
        <authorList>
            <person name="Li Y."/>
            <person name="Wang J."/>
        </authorList>
    </citation>
    <scope>NUCLEOTIDE SEQUENCE [LARGE SCALE GENOMIC DNA]</scope>
    <source>
        <strain evidence="2 3">DSM 14668</strain>
    </source>
</reference>
<proteinExistence type="predicted"/>
<dbReference type="Proteomes" id="UP000309215">
    <property type="component" value="Unassembled WGS sequence"/>
</dbReference>
<keyword evidence="3" id="KW-1185">Reference proteome</keyword>